<evidence type="ECO:0008006" key="4">
    <source>
        <dbReference type="Google" id="ProtNLM"/>
    </source>
</evidence>
<reference evidence="2" key="1">
    <citation type="submission" date="2021-01" db="UniProtKB">
        <authorList>
            <consortium name="EnsemblPlants"/>
        </authorList>
    </citation>
    <scope>IDENTIFICATION</scope>
</reference>
<organism evidence="2 3">
    <name type="scientific">Kalanchoe fedtschenkoi</name>
    <name type="common">Lavender scallops</name>
    <name type="synonym">South American air plant</name>
    <dbReference type="NCBI Taxonomy" id="63787"/>
    <lineage>
        <taxon>Eukaryota</taxon>
        <taxon>Viridiplantae</taxon>
        <taxon>Streptophyta</taxon>
        <taxon>Embryophyta</taxon>
        <taxon>Tracheophyta</taxon>
        <taxon>Spermatophyta</taxon>
        <taxon>Magnoliopsida</taxon>
        <taxon>eudicotyledons</taxon>
        <taxon>Gunneridae</taxon>
        <taxon>Pentapetalae</taxon>
        <taxon>Saxifragales</taxon>
        <taxon>Crassulaceae</taxon>
        <taxon>Kalanchoe</taxon>
    </lineage>
</organism>
<dbReference type="Proteomes" id="UP000594263">
    <property type="component" value="Unplaced"/>
</dbReference>
<evidence type="ECO:0000313" key="2">
    <source>
        <dbReference type="EnsemblPlants" id="Kaladp0058s0066.1.v1.1.CDS.1"/>
    </source>
</evidence>
<dbReference type="PANTHER" id="PTHR34066:SF1">
    <property type="entry name" value="DUF1764 FAMILY PROTEIN"/>
    <property type="match status" value="1"/>
</dbReference>
<sequence length="71" mass="7668">MSKSSKYTADKKKGVKRSNKLPADGDLFGDSSTKGRKKSGGMKIYTEEELGLNRPDAGGTPLCPFDCDCCF</sequence>
<protein>
    <recommendedName>
        <fullName evidence="4">DUF1764 domain-containing protein</fullName>
    </recommendedName>
</protein>
<dbReference type="Pfam" id="PF08576">
    <property type="entry name" value="DUF1764"/>
    <property type="match status" value="1"/>
</dbReference>
<dbReference type="InterPro" id="IPR013885">
    <property type="entry name" value="DUF1764_euk"/>
</dbReference>
<dbReference type="PANTHER" id="PTHR34066">
    <property type="entry name" value="GROWTH FACTOR 2"/>
    <property type="match status" value="1"/>
</dbReference>
<proteinExistence type="predicted"/>
<dbReference type="AlphaFoldDB" id="A0A7N0U8I7"/>
<evidence type="ECO:0000313" key="3">
    <source>
        <dbReference type="Proteomes" id="UP000594263"/>
    </source>
</evidence>
<dbReference type="Gramene" id="Kaladp0058s0066.1.v1.1">
    <property type="protein sequence ID" value="Kaladp0058s0066.1.v1.1.CDS.1"/>
    <property type="gene ID" value="Kaladp0058s0066.v1.1"/>
</dbReference>
<accession>A0A7N0U8I7</accession>
<evidence type="ECO:0000256" key="1">
    <source>
        <dbReference type="SAM" id="MobiDB-lite"/>
    </source>
</evidence>
<keyword evidence="3" id="KW-1185">Reference proteome</keyword>
<dbReference type="EnsemblPlants" id="Kaladp0058s0066.1.v1.1">
    <property type="protein sequence ID" value="Kaladp0058s0066.1.v1.1.CDS.1"/>
    <property type="gene ID" value="Kaladp0058s0066.v1.1"/>
</dbReference>
<feature type="region of interest" description="Disordered" evidence="1">
    <location>
        <begin position="1"/>
        <end position="41"/>
    </location>
</feature>
<name>A0A7N0U8I7_KALFE</name>